<dbReference type="InterPro" id="IPR045262">
    <property type="entry name" value="STP/PLT_plant"/>
</dbReference>
<dbReference type="InterPro" id="IPR044778">
    <property type="entry name" value="MFS_STP/MST-like_plant"/>
</dbReference>
<organism evidence="13 14">
    <name type="scientific">Artemisia annua</name>
    <name type="common">Sweet wormwood</name>
    <dbReference type="NCBI Taxonomy" id="35608"/>
    <lineage>
        <taxon>Eukaryota</taxon>
        <taxon>Viridiplantae</taxon>
        <taxon>Streptophyta</taxon>
        <taxon>Embryophyta</taxon>
        <taxon>Tracheophyta</taxon>
        <taxon>Spermatophyta</taxon>
        <taxon>Magnoliopsida</taxon>
        <taxon>eudicotyledons</taxon>
        <taxon>Gunneridae</taxon>
        <taxon>Pentapetalae</taxon>
        <taxon>asterids</taxon>
        <taxon>campanulids</taxon>
        <taxon>Asterales</taxon>
        <taxon>Asteraceae</taxon>
        <taxon>Asteroideae</taxon>
        <taxon>Anthemideae</taxon>
        <taxon>Artemisiinae</taxon>
        <taxon>Artemisia</taxon>
    </lineage>
</organism>
<keyword evidence="8 11" id="KW-0472">Membrane</keyword>
<evidence type="ECO:0000256" key="6">
    <source>
        <dbReference type="ARBA" id="ARBA00022847"/>
    </source>
</evidence>
<evidence type="ECO:0000256" key="4">
    <source>
        <dbReference type="ARBA" id="ARBA00022597"/>
    </source>
</evidence>
<dbReference type="Proteomes" id="UP000245207">
    <property type="component" value="Unassembled WGS sequence"/>
</dbReference>
<dbReference type="EMBL" id="PKPP01001755">
    <property type="protein sequence ID" value="PWA80177.1"/>
    <property type="molecule type" value="Genomic_DNA"/>
</dbReference>
<dbReference type="InterPro" id="IPR003663">
    <property type="entry name" value="Sugar/inositol_transpt"/>
</dbReference>
<keyword evidence="7 11" id="KW-1133">Transmembrane helix</keyword>
<dbReference type="AlphaFoldDB" id="A0A2U1P397"/>
<dbReference type="PROSITE" id="PS50850">
    <property type="entry name" value="MFS"/>
    <property type="match status" value="1"/>
</dbReference>
<evidence type="ECO:0000256" key="7">
    <source>
        <dbReference type="ARBA" id="ARBA00022989"/>
    </source>
</evidence>
<dbReference type="Pfam" id="PF00083">
    <property type="entry name" value="Sugar_tr"/>
    <property type="match status" value="2"/>
</dbReference>
<dbReference type="SUPFAM" id="SSF103473">
    <property type="entry name" value="MFS general substrate transporter"/>
    <property type="match status" value="1"/>
</dbReference>
<reference evidence="13 14" key="1">
    <citation type="journal article" date="2018" name="Mol. Plant">
        <title>The genome of Artemisia annua provides insight into the evolution of Asteraceae family and artemisinin biosynthesis.</title>
        <authorList>
            <person name="Shen Q."/>
            <person name="Zhang L."/>
            <person name="Liao Z."/>
            <person name="Wang S."/>
            <person name="Yan T."/>
            <person name="Shi P."/>
            <person name="Liu M."/>
            <person name="Fu X."/>
            <person name="Pan Q."/>
            <person name="Wang Y."/>
            <person name="Lv Z."/>
            <person name="Lu X."/>
            <person name="Zhang F."/>
            <person name="Jiang W."/>
            <person name="Ma Y."/>
            <person name="Chen M."/>
            <person name="Hao X."/>
            <person name="Li L."/>
            <person name="Tang Y."/>
            <person name="Lv G."/>
            <person name="Zhou Y."/>
            <person name="Sun X."/>
            <person name="Brodelius P.E."/>
            <person name="Rose J.K.C."/>
            <person name="Tang K."/>
        </authorList>
    </citation>
    <scope>NUCLEOTIDE SEQUENCE [LARGE SCALE GENOMIC DNA]</scope>
    <source>
        <strain evidence="14">cv. Huhao1</strain>
        <tissue evidence="13">Leaf</tissue>
    </source>
</reference>
<dbReference type="GO" id="GO:0015293">
    <property type="term" value="F:symporter activity"/>
    <property type="evidence" value="ECO:0007669"/>
    <property type="project" value="UniProtKB-KW"/>
</dbReference>
<evidence type="ECO:0000313" key="13">
    <source>
        <dbReference type="EMBL" id="PWA80177.1"/>
    </source>
</evidence>
<dbReference type="PANTHER" id="PTHR23500:SF601">
    <property type="entry name" value="MAJOR FACILITATOR, SUGAR TRANSPORTER, MAJOR FACILITATOR SUPERFAMILY"/>
    <property type="match status" value="1"/>
</dbReference>
<feature type="transmembrane region" description="Helical" evidence="11">
    <location>
        <begin position="397"/>
        <end position="420"/>
    </location>
</feature>
<accession>A0A2U1P397</accession>
<dbReference type="InterPro" id="IPR005829">
    <property type="entry name" value="Sugar_transporter_CS"/>
</dbReference>
<evidence type="ECO:0000256" key="8">
    <source>
        <dbReference type="ARBA" id="ARBA00023136"/>
    </source>
</evidence>
<evidence type="ECO:0000256" key="5">
    <source>
        <dbReference type="ARBA" id="ARBA00022692"/>
    </source>
</evidence>
<evidence type="ECO:0000256" key="11">
    <source>
        <dbReference type="SAM" id="Phobius"/>
    </source>
</evidence>
<evidence type="ECO:0000256" key="1">
    <source>
        <dbReference type="ARBA" id="ARBA00004141"/>
    </source>
</evidence>
<evidence type="ECO:0000256" key="10">
    <source>
        <dbReference type="RuleBase" id="RU003346"/>
    </source>
</evidence>
<feature type="transmembrane region" description="Helical" evidence="11">
    <location>
        <begin position="230"/>
        <end position="254"/>
    </location>
</feature>
<gene>
    <name evidence="13" type="ORF">CTI12_AA200120</name>
</gene>
<dbReference type="CDD" id="cd17361">
    <property type="entry name" value="MFS_STP"/>
    <property type="match status" value="1"/>
</dbReference>
<dbReference type="PANTHER" id="PTHR23500">
    <property type="entry name" value="SOLUTE CARRIER FAMILY 2, FACILITATED GLUCOSE TRANSPORTER"/>
    <property type="match status" value="1"/>
</dbReference>
<dbReference type="OrthoDB" id="5296287at2759"/>
<feature type="transmembrane region" description="Helical" evidence="11">
    <location>
        <begin position="373"/>
        <end position="391"/>
    </location>
</feature>
<feature type="transmembrane region" description="Helical" evidence="11">
    <location>
        <begin position="116"/>
        <end position="139"/>
    </location>
</feature>
<evidence type="ECO:0000313" key="14">
    <source>
        <dbReference type="Proteomes" id="UP000245207"/>
    </source>
</evidence>
<dbReference type="InterPro" id="IPR020846">
    <property type="entry name" value="MFS_dom"/>
</dbReference>
<dbReference type="STRING" id="35608.A0A2U1P397"/>
<keyword evidence="6" id="KW-0769">Symport</keyword>
<sequence>MAGGAISSGNGKEYPGKLTWFVIFTCAMAGCGGLMFGYDIGISGGVTAMSPFLKEFFPKVYRKQSETQESSNQYCKFNSVPLTMFTSSLYLAALLATVSVPLYLSEVAPYNYRGALNMIFQLMITVGILMANIVNAAFAQIKGGWGWRLSLGLAIVPALAFIIGSLFLDDTPNSLIEHGKLQKAKERLLKIRGVVNVDEEFNDLVVASEEAKKIEDPWTNLLSRKYRPQLCFAVLIPFFQQFTGMNVFMFYAPVLFRTMGFGGNAALYSTLITGVVNMLATLVSIYYVDRLGRRFWFLLGGIQMFICQIVITIAIAVKFGVNGHPGHLEMWYAVLVVIFICLYIAGFSYSWGPLGWLVPSEIFQLEIRSAAQSVNVSVNMICTFLIAQIFLEMLCDMRFGLFIFFMFFVFIMTVFINWFLPETKGIPIEDMAGIWEKHWFWKRFVMGSGDDGKENVNQKEAIV</sequence>
<feature type="transmembrane region" description="Helical" evidence="11">
    <location>
        <begin position="295"/>
        <end position="319"/>
    </location>
</feature>
<feature type="domain" description="Major facilitator superfamily (MFS) profile" evidence="12">
    <location>
        <begin position="1"/>
        <end position="424"/>
    </location>
</feature>
<evidence type="ECO:0000256" key="3">
    <source>
        <dbReference type="ARBA" id="ARBA00022448"/>
    </source>
</evidence>
<feature type="transmembrane region" description="Helical" evidence="11">
    <location>
        <begin position="145"/>
        <end position="168"/>
    </location>
</feature>
<proteinExistence type="inferred from homology"/>
<keyword evidence="5 11" id="KW-0812">Transmembrane</keyword>
<dbReference type="Gene3D" id="1.20.1250.20">
    <property type="entry name" value="MFS general substrate transporter like domains"/>
    <property type="match status" value="2"/>
</dbReference>
<dbReference type="NCBIfam" id="TIGR00879">
    <property type="entry name" value="SP"/>
    <property type="match status" value="1"/>
</dbReference>
<feature type="transmembrane region" description="Helical" evidence="11">
    <location>
        <begin position="266"/>
        <end position="288"/>
    </location>
</feature>
<dbReference type="InterPro" id="IPR036259">
    <property type="entry name" value="MFS_trans_sf"/>
</dbReference>
<feature type="transmembrane region" description="Helical" evidence="11">
    <location>
        <begin position="82"/>
        <end position="104"/>
    </location>
</feature>
<evidence type="ECO:0000259" key="12">
    <source>
        <dbReference type="PROSITE" id="PS50850"/>
    </source>
</evidence>
<keyword evidence="3 10" id="KW-0813">Transport</keyword>
<dbReference type="PRINTS" id="PR00171">
    <property type="entry name" value="SUGRTRNSPORT"/>
</dbReference>
<dbReference type="FunFam" id="1.20.1250.20:FF:000931">
    <property type="entry name" value="Sugar transport protein 3"/>
    <property type="match status" value="1"/>
</dbReference>
<comment type="subcellular location">
    <subcellularLocation>
        <location evidence="1">Membrane</location>
        <topology evidence="1">Multi-pass membrane protein</topology>
    </subcellularLocation>
</comment>
<evidence type="ECO:0000256" key="2">
    <source>
        <dbReference type="ARBA" id="ARBA00010992"/>
    </source>
</evidence>
<feature type="transmembrane region" description="Helical" evidence="11">
    <location>
        <begin position="18"/>
        <end position="38"/>
    </location>
</feature>
<dbReference type="InterPro" id="IPR005828">
    <property type="entry name" value="MFS_sugar_transport-like"/>
</dbReference>
<comment type="caution">
    <text evidence="13">The sequence shown here is derived from an EMBL/GenBank/DDBJ whole genome shotgun (WGS) entry which is preliminary data.</text>
</comment>
<evidence type="ECO:0000256" key="9">
    <source>
        <dbReference type="ARBA" id="ARBA00044504"/>
    </source>
</evidence>
<protein>
    <submittedName>
        <fullName evidence="13">Major facilitator, sugar transporter-like, Major facilitator superfamily domain protein</fullName>
    </submittedName>
</protein>
<comment type="similarity">
    <text evidence="2 10">Belongs to the major facilitator superfamily. Sugar transporter (TC 2.A.1.1) family.</text>
</comment>
<dbReference type="PROSITE" id="PS00216">
    <property type="entry name" value="SUGAR_TRANSPORT_1"/>
    <property type="match status" value="1"/>
</dbReference>
<keyword evidence="14" id="KW-1185">Reference proteome</keyword>
<dbReference type="GO" id="GO:0015145">
    <property type="term" value="F:monosaccharide transmembrane transporter activity"/>
    <property type="evidence" value="ECO:0007669"/>
    <property type="project" value="InterPro"/>
</dbReference>
<feature type="transmembrane region" description="Helical" evidence="11">
    <location>
        <begin position="331"/>
        <end position="352"/>
    </location>
</feature>
<dbReference type="GO" id="GO:0016020">
    <property type="term" value="C:membrane"/>
    <property type="evidence" value="ECO:0007669"/>
    <property type="project" value="UniProtKB-SubCell"/>
</dbReference>
<comment type="similarity">
    <text evidence="9">Belongs to the major facilitator superfamily. Phosphate:H(+) symporter (TC 2.A.1.9) family.</text>
</comment>
<keyword evidence="4 13" id="KW-0762">Sugar transport</keyword>
<name>A0A2U1P397_ARTAN</name>